<sequence>MPDEQQESTESAPLERVGLYCLTKFNAEQESAILDALSGDLAEPFLIPWTDDKDGNLDDIYRLYKSVERSPEGGSGSFVFFLDRETLLDSSVIVAQLDMYTLVFSPEAAQEVDHLIKEHSSSLPGLDDVLAESLIDDLSDRALTYGRVKAEDFQSTWANLDIANMDVGELVELSGYTLRRIPNPEWDAKGFLTKAESVYQKRELEEGEA</sequence>
<protein>
    <submittedName>
        <fullName evidence="1">Uncharacterized protein</fullName>
    </submittedName>
</protein>
<gene>
    <name evidence="1" type="ORF">QQX98_008176</name>
</gene>
<organism evidence="1 2">
    <name type="scientific">Neonectria punicea</name>
    <dbReference type="NCBI Taxonomy" id="979145"/>
    <lineage>
        <taxon>Eukaryota</taxon>
        <taxon>Fungi</taxon>
        <taxon>Dikarya</taxon>
        <taxon>Ascomycota</taxon>
        <taxon>Pezizomycotina</taxon>
        <taxon>Sordariomycetes</taxon>
        <taxon>Hypocreomycetidae</taxon>
        <taxon>Hypocreales</taxon>
        <taxon>Nectriaceae</taxon>
        <taxon>Neonectria</taxon>
    </lineage>
</organism>
<keyword evidence="2" id="KW-1185">Reference proteome</keyword>
<name>A0ABR1GWC2_9HYPO</name>
<evidence type="ECO:0000313" key="1">
    <source>
        <dbReference type="EMBL" id="KAK7409661.1"/>
    </source>
</evidence>
<comment type="caution">
    <text evidence="1">The sequence shown here is derived from an EMBL/GenBank/DDBJ whole genome shotgun (WGS) entry which is preliminary data.</text>
</comment>
<reference evidence="1 2" key="1">
    <citation type="journal article" date="2025" name="Microbiol. Resour. Announc.">
        <title>Draft genome sequences for Neonectria magnoliae and Neonectria punicea, canker pathogens of Liriodendron tulipifera and Acer saccharum in West Virginia.</title>
        <authorList>
            <person name="Petronek H.M."/>
            <person name="Kasson M.T."/>
            <person name="Metheny A.M."/>
            <person name="Stauder C.M."/>
            <person name="Lovett B."/>
            <person name="Lynch S.C."/>
            <person name="Garnas J.R."/>
            <person name="Kasson L.R."/>
            <person name="Stajich J.E."/>
        </authorList>
    </citation>
    <scope>NUCLEOTIDE SEQUENCE [LARGE SCALE GENOMIC DNA]</scope>
    <source>
        <strain evidence="1 2">NRRL 64653</strain>
    </source>
</reference>
<evidence type="ECO:0000313" key="2">
    <source>
        <dbReference type="Proteomes" id="UP001498476"/>
    </source>
</evidence>
<accession>A0ABR1GWC2</accession>
<dbReference type="EMBL" id="JAZAVJ010000144">
    <property type="protein sequence ID" value="KAK7409661.1"/>
    <property type="molecule type" value="Genomic_DNA"/>
</dbReference>
<dbReference type="Proteomes" id="UP001498476">
    <property type="component" value="Unassembled WGS sequence"/>
</dbReference>
<proteinExistence type="predicted"/>